<dbReference type="PANTHER" id="PTHR33112">
    <property type="entry name" value="DOMAIN PROTEIN, PUTATIVE-RELATED"/>
    <property type="match status" value="1"/>
</dbReference>
<dbReference type="Pfam" id="PF06985">
    <property type="entry name" value="HET"/>
    <property type="match status" value="1"/>
</dbReference>
<evidence type="ECO:0000313" key="3">
    <source>
        <dbReference type="Proteomes" id="UP000663193"/>
    </source>
</evidence>
<organism evidence="2 3">
    <name type="scientific">Phaeosphaeria nodorum (strain SN15 / ATCC MYA-4574 / FGSC 10173)</name>
    <name type="common">Glume blotch fungus</name>
    <name type="synonym">Parastagonospora nodorum</name>
    <dbReference type="NCBI Taxonomy" id="321614"/>
    <lineage>
        <taxon>Eukaryota</taxon>
        <taxon>Fungi</taxon>
        <taxon>Dikarya</taxon>
        <taxon>Ascomycota</taxon>
        <taxon>Pezizomycotina</taxon>
        <taxon>Dothideomycetes</taxon>
        <taxon>Pleosporomycetidae</taxon>
        <taxon>Pleosporales</taxon>
        <taxon>Pleosporineae</taxon>
        <taxon>Phaeosphaeriaceae</taxon>
        <taxon>Parastagonospora</taxon>
    </lineage>
</organism>
<proteinExistence type="predicted"/>
<dbReference type="PANTHER" id="PTHR33112:SF14">
    <property type="entry name" value="HETEROKARYON INCOMPATIBILITY DOMAIN-CONTAINING PROTEIN"/>
    <property type="match status" value="1"/>
</dbReference>
<protein>
    <recommendedName>
        <fullName evidence="1">Heterokaryon incompatibility domain-containing protein</fullName>
    </recommendedName>
</protein>
<keyword evidence="3" id="KW-1185">Reference proteome</keyword>
<dbReference type="Proteomes" id="UP000663193">
    <property type="component" value="Chromosome 5"/>
</dbReference>
<gene>
    <name evidence="2" type="ORF">JI435_025870</name>
</gene>
<dbReference type="OrthoDB" id="5135333at2759"/>
<reference evidence="3" key="1">
    <citation type="journal article" date="2021" name="BMC Genomics">
        <title>Chromosome-level genome assembly and manually-curated proteome of model necrotroph Parastagonospora nodorum Sn15 reveals a genome-wide trove of candidate effector homologs, and redundancy of virulence-related functions within an accessory chromosome.</title>
        <authorList>
            <person name="Bertazzoni S."/>
            <person name="Jones D.A.B."/>
            <person name="Phan H.T."/>
            <person name="Tan K.-C."/>
            <person name="Hane J.K."/>
        </authorList>
    </citation>
    <scope>NUCLEOTIDE SEQUENCE [LARGE SCALE GENOMIC DNA]</scope>
    <source>
        <strain evidence="3">SN15 / ATCC MYA-4574 / FGSC 10173)</strain>
    </source>
</reference>
<evidence type="ECO:0000313" key="2">
    <source>
        <dbReference type="EMBL" id="QRC94842.1"/>
    </source>
</evidence>
<sequence length="485" mass="54401">MEVPQTIEDAIELTKLLGFDYIWVDALCIIQNDAADQQIQINNMHGVYKTAFATIVAASGAHSDAGLPGLRAGTRHYEQRTAIVVAPTNREPGMSLVTSVKSLPQSLGSSWTVGHGDIDTSVWNRRAWTMQEKALSRRTITFSEEQVSWDCPCASFSEEAFFEIRNLRCRSITSTSYQDLTLSSLSPEKSPWDLYRNLVDRFSQRDLSYLGDYNDAFAAIIEMFSDTTGEKFLWALPYSRFNLALSWDTIYGVCRRSAVSKLAMTSLNRQIQFPSWSWLGWVGHAHCSVGTDRTECETPTIVCYTNRSNPLSFLALQDPGAPQDFTPQSQTSSVAFSDVEIHLAYLTTEILSTYADEYLLFFWADTARFLVRPPNQLTFTDHKNVGTNVQDSRPTVHNMEGACIGTACRIKGEHWASATGGFNEQWFDFVAVSRRAVREIPEYPVTIIALQIEWVSGVAYRVNIAEIGEDNWLAARPVRSLIALA</sequence>
<name>A0A7U2I0G5_PHANO</name>
<dbReference type="AlphaFoldDB" id="A0A7U2I0G5"/>
<dbReference type="EMBL" id="CP069027">
    <property type="protein sequence ID" value="QRC94842.1"/>
    <property type="molecule type" value="Genomic_DNA"/>
</dbReference>
<feature type="domain" description="Heterokaryon incompatibility" evidence="1">
    <location>
        <begin position="2"/>
        <end position="132"/>
    </location>
</feature>
<dbReference type="InterPro" id="IPR010730">
    <property type="entry name" value="HET"/>
</dbReference>
<dbReference type="VEuPathDB" id="FungiDB:JI435_025870"/>
<evidence type="ECO:0000259" key="1">
    <source>
        <dbReference type="Pfam" id="PF06985"/>
    </source>
</evidence>
<accession>A0A7U2I0G5</accession>